<reference evidence="3 5" key="2">
    <citation type="submission" date="2018-12" db="EMBL/GenBank/DDBJ databases">
        <authorList>
            <person name="hu s."/>
            <person name="Xu Y."/>
            <person name="Xu B."/>
            <person name="Li F."/>
        </authorList>
    </citation>
    <scope>NUCLEOTIDE SEQUENCE [LARGE SCALE GENOMIC DNA]</scope>
    <source>
        <strain evidence="3 5">KSW2-17</strain>
    </source>
</reference>
<name>A0A2P8GYJ0_9MICO</name>
<dbReference type="Proteomes" id="UP000268291">
    <property type="component" value="Unassembled WGS sequence"/>
</dbReference>
<evidence type="ECO:0000313" key="3">
    <source>
        <dbReference type="EMBL" id="RUQ86524.1"/>
    </source>
</evidence>
<dbReference type="Proteomes" id="UP000241203">
    <property type="component" value="Unassembled WGS sequence"/>
</dbReference>
<dbReference type="RefSeq" id="WP_106563949.1">
    <property type="nucleotide sequence ID" value="NZ_PYAU01000001.1"/>
</dbReference>
<keyword evidence="1" id="KW-1133">Transmembrane helix</keyword>
<evidence type="ECO:0008006" key="6">
    <source>
        <dbReference type="Google" id="ProtNLM"/>
    </source>
</evidence>
<evidence type="ECO:0000313" key="2">
    <source>
        <dbReference type="EMBL" id="PSL39024.1"/>
    </source>
</evidence>
<organism evidence="2 4">
    <name type="scientific">Labedella gwakjiensis</name>
    <dbReference type="NCBI Taxonomy" id="390269"/>
    <lineage>
        <taxon>Bacteria</taxon>
        <taxon>Bacillati</taxon>
        <taxon>Actinomycetota</taxon>
        <taxon>Actinomycetes</taxon>
        <taxon>Micrococcales</taxon>
        <taxon>Microbacteriaceae</taxon>
        <taxon>Labedella</taxon>
    </lineage>
</organism>
<protein>
    <recommendedName>
        <fullName evidence="6">Flagellar biosynthesis protein FlhA</fullName>
    </recommendedName>
</protein>
<accession>A0A2P8GYJ0</accession>
<gene>
    <name evidence="2" type="ORF">CLV49_2656</name>
    <name evidence="3" type="ORF">ELQ93_05945</name>
</gene>
<feature type="transmembrane region" description="Helical" evidence="1">
    <location>
        <begin position="7"/>
        <end position="26"/>
    </location>
</feature>
<feature type="transmembrane region" description="Helical" evidence="1">
    <location>
        <begin position="32"/>
        <end position="57"/>
    </location>
</feature>
<evidence type="ECO:0000313" key="5">
    <source>
        <dbReference type="Proteomes" id="UP000268291"/>
    </source>
</evidence>
<evidence type="ECO:0000256" key="1">
    <source>
        <dbReference type="SAM" id="Phobius"/>
    </source>
</evidence>
<keyword evidence="5" id="KW-1185">Reference proteome</keyword>
<reference evidence="2 4" key="1">
    <citation type="submission" date="2018-03" db="EMBL/GenBank/DDBJ databases">
        <title>Genomic Encyclopedia of Archaeal and Bacterial Type Strains, Phase II (KMG-II): from individual species to whole genera.</title>
        <authorList>
            <person name="Goeker M."/>
        </authorList>
    </citation>
    <scope>NUCLEOTIDE SEQUENCE [LARGE SCALE GENOMIC DNA]</scope>
    <source>
        <strain evidence="2 4">DSM 21548</strain>
    </source>
</reference>
<keyword evidence="1" id="KW-0472">Membrane</keyword>
<dbReference type="AlphaFoldDB" id="A0A2P8GYJ0"/>
<proteinExistence type="predicted"/>
<evidence type="ECO:0000313" key="4">
    <source>
        <dbReference type="Proteomes" id="UP000241203"/>
    </source>
</evidence>
<dbReference type="OrthoDB" id="9963635at2"/>
<comment type="caution">
    <text evidence="2">The sequence shown here is derived from an EMBL/GenBank/DDBJ whole genome shotgun (WGS) entry which is preliminary data.</text>
</comment>
<dbReference type="EMBL" id="PYAU01000001">
    <property type="protein sequence ID" value="PSL39024.1"/>
    <property type="molecule type" value="Genomic_DNA"/>
</dbReference>
<sequence length="64" mass="7055">MRRSPWSSLVGIIVFIIALVVAWWFVGFLFNVAWFIVKAVFAVVVALILAGIAAYLVSRARSGD</sequence>
<dbReference type="EMBL" id="RZGY01000001">
    <property type="protein sequence ID" value="RUQ86524.1"/>
    <property type="molecule type" value="Genomic_DNA"/>
</dbReference>
<keyword evidence="1" id="KW-0812">Transmembrane</keyword>